<evidence type="ECO:0000256" key="1">
    <source>
        <dbReference type="ARBA" id="ARBA00004561"/>
    </source>
</evidence>
<dbReference type="GO" id="GO:0009289">
    <property type="term" value="C:pilus"/>
    <property type="evidence" value="ECO:0007669"/>
    <property type="project" value="UniProtKB-SubCell"/>
</dbReference>
<comment type="subcellular location">
    <subcellularLocation>
        <location evidence="1">Fimbrium</location>
    </subcellularLocation>
</comment>
<dbReference type="PANTHER" id="PTHR33420">
    <property type="entry name" value="FIMBRIAL SUBUNIT ELFA-RELATED"/>
    <property type="match status" value="1"/>
</dbReference>
<dbReference type="InterPro" id="IPR000259">
    <property type="entry name" value="Adhesion_dom_fimbrial"/>
</dbReference>
<gene>
    <name evidence="6" type="ordered locus">Spro_1052</name>
</gene>
<evidence type="ECO:0000256" key="4">
    <source>
        <dbReference type="ARBA" id="ARBA00023263"/>
    </source>
</evidence>
<comment type="similarity">
    <text evidence="2">Belongs to the fimbrial protein family.</text>
</comment>
<dbReference type="EMBL" id="CP000826">
    <property type="protein sequence ID" value="ABV40156.1"/>
    <property type="molecule type" value="Genomic_DNA"/>
</dbReference>
<name>A8GAL6_SERP5</name>
<evidence type="ECO:0000259" key="5">
    <source>
        <dbReference type="Pfam" id="PF00419"/>
    </source>
</evidence>
<protein>
    <submittedName>
        <fullName evidence="6">Fimbrial protein</fullName>
    </submittedName>
</protein>
<dbReference type="PANTHER" id="PTHR33420:SF12">
    <property type="entry name" value="FIMBRIN-LIKE PROTEIN FIMI-RELATED"/>
    <property type="match status" value="1"/>
</dbReference>
<accession>A8GAL6</accession>
<feature type="domain" description="Fimbrial-type adhesion" evidence="5">
    <location>
        <begin position="201"/>
        <end position="345"/>
    </location>
</feature>
<reference evidence="6" key="1">
    <citation type="submission" date="2007-09" db="EMBL/GenBank/DDBJ databases">
        <title>Complete sequence of chromosome of Serratia proteamaculans 568.</title>
        <authorList>
            <consortium name="US DOE Joint Genome Institute"/>
            <person name="Copeland A."/>
            <person name="Lucas S."/>
            <person name="Lapidus A."/>
            <person name="Barry K."/>
            <person name="Glavina del Rio T."/>
            <person name="Dalin E."/>
            <person name="Tice H."/>
            <person name="Pitluck S."/>
            <person name="Chain P."/>
            <person name="Malfatti S."/>
            <person name="Shin M."/>
            <person name="Vergez L."/>
            <person name="Schmutz J."/>
            <person name="Larimer F."/>
            <person name="Land M."/>
            <person name="Hauser L."/>
            <person name="Kyrpides N."/>
            <person name="Kim E."/>
            <person name="Taghavi S."/>
            <person name="Newman L."/>
            <person name="Vangronsveld J."/>
            <person name="van der Lelie D."/>
            <person name="Richardson P."/>
        </authorList>
    </citation>
    <scope>NUCLEOTIDE SEQUENCE [LARGE SCALE GENOMIC DNA]</scope>
    <source>
        <strain evidence="6">568</strain>
    </source>
</reference>
<dbReference type="Gene3D" id="2.60.40.3310">
    <property type="match status" value="1"/>
</dbReference>
<sequence length="345" mass="35637" precursor="true">MNIQIIKILKMKQPNMRLGVHLLVSAIVFGIYSSGSTAALLCTGDPASITINVGNINVLKDVPINSPITPEIVGANGGFDCTKGTGRSGIGIKSYLSDTGKKNISSASLFASNVTGISMVIGVSGSIGLKWIGDHIGSIGGADWRLVSYSAVSENWSLQLQSRIQLYKTGDFSSGTLSGKIGAYMSSNGSYPTVWGPEIPIYITGTITKIACSLTNTSISVPLGDVSATQFTGITTTAGDKTFNLGLSCDKDANINVALAGSQNADTADTSVLALTNAGQSGTAKGVGVQLLYGSVPLKLNNNILLKTSAGGQETLPFSARYYQTQTTIGAGLANSSATLNITYQ</sequence>
<dbReference type="InterPro" id="IPR036937">
    <property type="entry name" value="Adhesion_dom_fimbrial_sf"/>
</dbReference>
<dbReference type="STRING" id="399741.Spro_1052"/>
<dbReference type="HOGENOM" id="CLU_058392_0_0_6"/>
<evidence type="ECO:0000313" key="6">
    <source>
        <dbReference type="EMBL" id="ABV40156.1"/>
    </source>
</evidence>
<dbReference type="GO" id="GO:0043709">
    <property type="term" value="P:cell adhesion involved in single-species biofilm formation"/>
    <property type="evidence" value="ECO:0007669"/>
    <property type="project" value="TreeGrafter"/>
</dbReference>
<keyword evidence="3" id="KW-0732">Signal</keyword>
<evidence type="ECO:0000256" key="2">
    <source>
        <dbReference type="ARBA" id="ARBA00006671"/>
    </source>
</evidence>
<dbReference type="AlphaFoldDB" id="A8GAL6"/>
<dbReference type="SUPFAM" id="SSF49401">
    <property type="entry name" value="Bacterial adhesins"/>
    <property type="match status" value="1"/>
</dbReference>
<dbReference type="OrthoDB" id="6497817at2"/>
<keyword evidence="4" id="KW-0281">Fimbrium</keyword>
<organism evidence="6">
    <name type="scientific">Serratia proteamaculans (strain 568)</name>
    <dbReference type="NCBI Taxonomy" id="399741"/>
    <lineage>
        <taxon>Bacteria</taxon>
        <taxon>Pseudomonadati</taxon>
        <taxon>Pseudomonadota</taxon>
        <taxon>Gammaproteobacteria</taxon>
        <taxon>Enterobacterales</taxon>
        <taxon>Yersiniaceae</taxon>
        <taxon>Serratia</taxon>
    </lineage>
</organism>
<dbReference type="InterPro" id="IPR008966">
    <property type="entry name" value="Adhesion_dom_sf"/>
</dbReference>
<evidence type="ECO:0000256" key="3">
    <source>
        <dbReference type="ARBA" id="ARBA00022729"/>
    </source>
</evidence>
<dbReference type="InterPro" id="IPR050263">
    <property type="entry name" value="Bact_Fimbrial_Adh_Pro"/>
</dbReference>
<dbReference type="KEGG" id="spe:Spro_1052"/>
<dbReference type="eggNOG" id="COG3539">
    <property type="taxonomic scope" value="Bacteria"/>
</dbReference>
<dbReference type="Gene3D" id="2.60.40.1090">
    <property type="entry name" value="Fimbrial-type adhesion domain"/>
    <property type="match status" value="1"/>
</dbReference>
<dbReference type="Pfam" id="PF00419">
    <property type="entry name" value="Fimbrial"/>
    <property type="match status" value="1"/>
</dbReference>
<proteinExistence type="inferred from homology"/>